<gene>
    <name evidence="2" type="ORF">CC86DRAFT_152717</name>
</gene>
<feature type="region of interest" description="Disordered" evidence="1">
    <location>
        <begin position="1"/>
        <end position="80"/>
    </location>
</feature>
<accession>A0A6A6ZDY3</accession>
<keyword evidence="3" id="KW-1185">Reference proteome</keyword>
<evidence type="ECO:0000313" key="3">
    <source>
        <dbReference type="Proteomes" id="UP000799424"/>
    </source>
</evidence>
<feature type="compositionally biased region" description="Polar residues" evidence="1">
    <location>
        <begin position="68"/>
        <end position="80"/>
    </location>
</feature>
<evidence type="ECO:0000313" key="2">
    <source>
        <dbReference type="EMBL" id="KAF2818939.1"/>
    </source>
</evidence>
<name>A0A6A6ZDY3_9PLEO</name>
<dbReference type="Proteomes" id="UP000799424">
    <property type="component" value="Unassembled WGS sequence"/>
</dbReference>
<feature type="compositionally biased region" description="Basic residues" evidence="1">
    <location>
        <begin position="25"/>
        <end position="39"/>
    </location>
</feature>
<feature type="compositionally biased region" description="Basic residues" evidence="1">
    <location>
        <begin position="49"/>
        <end position="63"/>
    </location>
</feature>
<dbReference type="AlphaFoldDB" id="A0A6A6ZDY3"/>
<sequence length="80" mass="9162">MLALLGKGNWTTSKPPNSARARTSSQHHRAYRRCPRPSNRRQTLPPHSYRTKLTARRSSHRERRYQASGGTHPSASESMH</sequence>
<dbReference type="EMBL" id="MU006248">
    <property type="protein sequence ID" value="KAF2818939.1"/>
    <property type="molecule type" value="Genomic_DNA"/>
</dbReference>
<proteinExistence type="predicted"/>
<reference evidence="2" key="1">
    <citation type="journal article" date="2020" name="Stud. Mycol.">
        <title>101 Dothideomycetes genomes: a test case for predicting lifestyles and emergence of pathogens.</title>
        <authorList>
            <person name="Haridas S."/>
            <person name="Albert R."/>
            <person name="Binder M."/>
            <person name="Bloem J."/>
            <person name="Labutti K."/>
            <person name="Salamov A."/>
            <person name="Andreopoulos B."/>
            <person name="Baker S."/>
            <person name="Barry K."/>
            <person name="Bills G."/>
            <person name="Bluhm B."/>
            <person name="Cannon C."/>
            <person name="Castanera R."/>
            <person name="Culley D."/>
            <person name="Daum C."/>
            <person name="Ezra D."/>
            <person name="Gonzalez J."/>
            <person name="Henrissat B."/>
            <person name="Kuo A."/>
            <person name="Liang C."/>
            <person name="Lipzen A."/>
            <person name="Lutzoni F."/>
            <person name="Magnuson J."/>
            <person name="Mondo S."/>
            <person name="Nolan M."/>
            <person name="Ohm R."/>
            <person name="Pangilinan J."/>
            <person name="Park H.-J."/>
            <person name="Ramirez L."/>
            <person name="Alfaro M."/>
            <person name="Sun H."/>
            <person name="Tritt A."/>
            <person name="Yoshinaga Y."/>
            <person name="Zwiers L.-H."/>
            <person name="Turgeon B."/>
            <person name="Goodwin S."/>
            <person name="Spatafora J."/>
            <person name="Crous P."/>
            <person name="Grigoriev I."/>
        </authorList>
    </citation>
    <scope>NUCLEOTIDE SEQUENCE</scope>
    <source>
        <strain evidence="2">CBS 113818</strain>
    </source>
</reference>
<evidence type="ECO:0000256" key="1">
    <source>
        <dbReference type="SAM" id="MobiDB-lite"/>
    </source>
</evidence>
<feature type="compositionally biased region" description="Polar residues" evidence="1">
    <location>
        <begin position="9"/>
        <end position="24"/>
    </location>
</feature>
<protein>
    <submittedName>
        <fullName evidence="2">Uncharacterized protein</fullName>
    </submittedName>
</protein>
<organism evidence="2 3">
    <name type="scientific">Ophiobolus disseminans</name>
    <dbReference type="NCBI Taxonomy" id="1469910"/>
    <lineage>
        <taxon>Eukaryota</taxon>
        <taxon>Fungi</taxon>
        <taxon>Dikarya</taxon>
        <taxon>Ascomycota</taxon>
        <taxon>Pezizomycotina</taxon>
        <taxon>Dothideomycetes</taxon>
        <taxon>Pleosporomycetidae</taxon>
        <taxon>Pleosporales</taxon>
        <taxon>Pleosporineae</taxon>
        <taxon>Phaeosphaeriaceae</taxon>
        <taxon>Ophiobolus</taxon>
    </lineage>
</organism>